<name>A0A171DL21_9ACTN</name>
<keyword evidence="1" id="KW-0472">Membrane</keyword>
<dbReference type="EMBL" id="BDCX01000013">
    <property type="protein sequence ID" value="GAT69521.1"/>
    <property type="molecule type" value="Genomic_DNA"/>
</dbReference>
<evidence type="ECO:0000313" key="2">
    <source>
        <dbReference type="EMBL" id="GAT69521.1"/>
    </source>
</evidence>
<sequence>MSGPGSRMTDVRALRVLMGYDGSPAANAAVGVGALLFPGAHARIVYLWTPPFARKSLHRRLWTGASHLNDLVEAGTSTLNVDTGCYAAAASIDDLFSNSTGLR</sequence>
<evidence type="ECO:0000313" key="3">
    <source>
        <dbReference type="Proteomes" id="UP000077701"/>
    </source>
</evidence>
<dbReference type="AlphaFoldDB" id="A0A171DL21"/>
<evidence type="ECO:0000256" key="1">
    <source>
        <dbReference type="SAM" id="Phobius"/>
    </source>
</evidence>
<comment type="caution">
    <text evidence="2">The sequence shown here is derived from an EMBL/GenBank/DDBJ whole genome shotgun (WGS) entry which is preliminary data.</text>
</comment>
<gene>
    <name evidence="2" type="ORF">PS9374_05196</name>
</gene>
<keyword evidence="1" id="KW-0812">Transmembrane</keyword>
<reference evidence="2 3" key="1">
    <citation type="journal article" date="2016" name="Genome Announc.">
        <title>Draft Genome Sequence of Planomonospora sphaerica JCM9374, a Rare Actinomycete.</title>
        <authorList>
            <person name="Dohra H."/>
            <person name="Suzuki T."/>
            <person name="Inoue Y."/>
            <person name="Kodani S."/>
        </authorList>
    </citation>
    <scope>NUCLEOTIDE SEQUENCE [LARGE SCALE GENOMIC DNA]</scope>
    <source>
        <strain evidence="2 3">JCM 9374</strain>
    </source>
</reference>
<dbReference type="Proteomes" id="UP000077701">
    <property type="component" value="Unassembled WGS sequence"/>
</dbReference>
<keyword evidence="1" id="KW-1133">Transmembrane helix</keyword>
<keyword evidence="3" id="KW-1185">Reference proteome</keyword>
<reference evidence="3" key="2">
    <citation type="submission" date="2016-04" db="EMBL/GenBank/DDBJ databases">
        <title>Planomonospora sphaerica JCM9374 whole genome shotgun sequence.</title>
        <authorList>
            <person name="Suzuki T."/>
            <person name="Dohra H."/>
            <person name="Kodani S."/>
        </authorList>
    </citation>
    <scope>NUCLEOTIDE SEQUENCE [LARGE SCALE GENOMIC DNA]</scope>
    <source>
        <strain evidence="3">JCM 9374</strain>
    </source>
</reference>
<feature type="transmembrane region" description="Helical" evidence="1">
    <location>
        <begin position="25"/>
        <end position="49"/>
    </location>
</feature>
<accession>A0A171DL21</accession>
<organism evidence="2 3">
    <name type="scientific">Planomonospora sphaerica</name>
    <dbReference type="NCBI Taxonomy" id="161355"/>
    <lineage>
        <taxon>Bacteria</taxon>
        <taxon>Bacillati</taxon>
        <taxon>Actinomycetota</taxon>
        <taxon>Actinomycetes</taxon>
        <taxon>Streptosporangiales</taxon>
        <taxon>Streptosporangiaceae</taxon>
        <taxon>Planomonospora</taxon>
    </lineage>
</organism>
<protein>
    <submittedName>
        <fullName evidence="2">Universal stress protein</fullName>
    </submittedName>
</protein>
<proteinExistence type="predicted"/>